<organism evidence="18 19">
    <name type="scientific">Leuconostoc holzapfelii</name>
    <dbReference type="NCBI Taxonomy" id="434464"/>
    <lineage>
        <taxon>Bacteria</taxon>
        <taxon>Bacillati</taxon>
        <taxon>Bacillota</taxon>
        <taxon>Bacilli</taxon>
        <taxon>Lactobacillales</taxon>
        <taxon>Lactobacillaceae</taxon>
        <taxon>Leuconostoc</taxon>
    </lineage>
</organism>
<evidence type="ECO:0000256" key="4">
    <source>
        <dbReference type="ARBA" id="ARBA00004496"/>
    </source>
</evidence>
<comment type="function">
    <text evidence="3 14 16">Endonuclease that specifically degrades the RNA of RNA-DNA hybrids.</text>
</comment>
<dbReference type="InterPro" id="IPR001352">
    <property type="entry name" value="RNase_HII/HIII"/>
</dbReference>
<evidence type="ECO:0000313" key="19">
    <source>
        <dbReference type="Proteomes" id="UP000590460"/>
    </source>
</evidence>
<accession>A0A846ZHE1</accession>
<dbReference type="HAMAP" id="MF_00052_B">
    <property type="entry name" value="RNase_HII_B"/>
    <property type="match status" value="1"/>
</dbReference>
<comment type="cofactor">
    <cofactor evidence="2">
        <name>Mg(2+)</name>
        <dbReference type="ChEBI" id="CHEBI:18420"/>
    </cofactor>
</comment>
<comment type="similarity">
    <text evidence="5 14 16">Belongs to the RNase HII family.</text>
</comment>
<evidence type="ECO:0000256" key="1">
    <source>
        <dbReference type="ARBA" id="ARBA00000077"/>
    </source>
</evidence>
<dbReference type="Gene3D" id="3.30.420.10">
    <property type="entry name" value="Ribonuclease H-like superfamily/Ribonuclease H"/>
    <property type="match status" value="1"/>
</dbReference>
<dbReference type="GO" id="GO:0032299">
    <property type="term" value="C:ribonuclease H2 complex"/>
    <property type="evidence" value="ECO:0007669"/>
    <property type="project" value="TreeGrafter"/>
</dbReference>
<dbReference type="GO" id="GO:0030145">
    <property type="term" value="F:manganese ion binding"/>
    <property type="evidence" value="ECO:0007669"/>
    <property type="project" value="UniProtKB-UniRule"/>
</dbReference>
<dbReference type="Proteomes" id="UP000590460">
    <property type="component" value="Unassembled WGS sequence"/>
</dbReference>
<dbReference type="NCBIfam" id="NF000595">
    <property type="entry name" value="PRK00015.1-3"/>
    <property type="match status" value="1"/>
</dbReference>
<evidence type="ECO:0000256" key="9">
    <source>
        <dbReference type="ARBA" id="ARBA00022722"/>
    </source>
</evidence>
<evidence type="ECO:0000256" key="16">
    <source>
        <dbReference type="RuleBase" id="RU003515"/>
    </source>
</evidence>
<comment type="caution">
    <text evidence="18">The sequence shown here is derived from an EMBL/GenBank/DDBJ whole genome shotgun (WGS) entry which is preliminary data.</text>
</comment>
<keyword evidence="10 14" id="KW-0479">Metal-binding</keyword>
<evidence type="ECO:0000256" key="3">
    <source>
        <dbReference type="ARBA" id="ARBA00004065"/>
    </source>
</evidence>
<feature type="binding site" evidence="14 15">
    <location>
        <position position="77"/>
    </location>
    <ligand>
        <name>a divalent metal cation</name>
        <dbReference type="ChEBI" id="CHEBI:60240"/>
    </ligand>
</feature>
<evidence type="ECO:0000256" key="15">
    <source>
        <dbReference type="PROSITE-ProRule" id="PRU01319"/>
    </source>
</evidence>
<keyword evidence="11 14" id="KW-0255">Endonuclease</keyword>
<feature type="binding site" evidence="14 15">
    <location>
        <position position="169"/>
    </location>
    <ligand>
        <name>a divalent metal cation</name>
        <dbReference type="ChEBI" id="CHEBI:60240"/>
    </ligand>
</feature>
<evidence type="ECO:0000256" key="14">
    <source>
        <dbReference type="HAMAP-Rule" id="MF_00052"/>
    </source>
</evidence>
<keyword evidence="13 14" id="KW-0464">Manganese</keyword>
<dbReference type="PANTHER" id="PTHR10954">
    <property type="entry name" value="RIBONUCLEASE H2 SUBUNIT A"/>
    <property type="match status" value="1"/>
</dbReference>
<dbReference type="Pfam" id="PF01351">
    <property type="entry name" value="RNase_HII"/>
    <property type="match status" value="1"/>
</dbReference>
<dbReference type="InterPro" id="IPR036397">
    <property type="entry name" value="RNaseH_sf"/>
</dbReference>
<dbReference type="PROSITE" id="PS51975">
    <property type="entry name" value="RNASE_H_2"/>
    <property type="match status" value="1"/>
</dbReference>
<gene>
    <name evidence="14" type="primary">rnhB</name>
    <name evidence="18" type="ORF">HF966_05815</name>
</gene>
<dbReference type="GO" id="GO:0003723">
    <property type="term" value="F:RNA binding"/>
    <property type="evidence" value="ECO:0007669"/>
    <property type="project" value="UniProtKB-UniRule"/>
</dbReference>
<proteinExistence type="inferred from homology"/>
<dbReference type="CDD" id="cd07182">
    <property type="entry name" value="RNase_HII_bacteria_HII_like"/>
    <property type="match status" value="1"/>
</dbReference>
<evidence type="ECO:0000256" key="11">
    <source>
        <dbReference type="ARBA" id="ARBA00022759"/>
    </source>
</evidence>
<dbReference type="GO" id="GO:0043137">
    <property type="term" value="P:DNA replication, removal of RNA primer"/>
    <property type="evidence" value="ECO:0007669"/>
    <property type="project" value="TreeGrafter"/>
</dbReference>
<keyword evidence="8 14" id="KW-0963">Cytoplasm</keyword>
<dbReference type="SUPFAM" id="SSF53098">
    <property type="entry name" value="Ribonuclease H-like"/>
    <property type="match status" value="1"/>
</dbReference>
<protein>
    <recommendedName>
        <fullName evidence="7 14">Ribonuclease HII</fullName>
        <shortName evidence="14">RNase HII</shortName>
        <ecNumber evidence="6 14">3.1.26.4</ecNumber>
    </recommendedName>
</protein>
<dbReference type="InterPro" id="IPR024567">
    <property type="entry name" value="RNase_HII/HIII_dom"/>
</dbReference>
<reference evidence="18 19" key="1">
    <citation type="submission" date="2020-04" db="EMBL/GenBank/DDBJ databases">
        <title>MicrobeNet Type strains.</title>
        <authorList>
            <person name="Nicholson A.C."/>
        </authorList>
    </citation>
    <scope>NUCLEOTIDE SEQUENCE [LARGE SCALE GENOMIC DNA]</scope>
    <source>
        <strain evidence="18 19">CCUG 54536</strain>
    </source>
</reference>
<dbReference type="PANTHER" id="PTHR10954:SF18">
    <property type="entry name" value="RIBONUCLEASE HII"/>
    <property type="match status" value="1"/>
</dbReference>
<dbReference type="FunFam" id="3.30.420.10:FF:000006">
    <property type="entry name" value="Ribonuclease HII"/>
    <property type="match status" value="1"/>
</dbReference>
<name>A0A846ZHE1_9LACO</name>
<evidence type="ECO:0000256" key="13">
    <source>
        <dbReference type="ARBA" id="ARBA00023211"/>
    </source>
</evidence>
<evidence type="ECO:0000259" key="17">
    <source>
        <dbReference type="PROSITE" id="PS51975"/>
    </source>
</evidence>
<dbReference type="EMBL" id="JAAXPO010000005">
    <property type="protein sequence ID" value="NKZ18690.1"/>
    <property type="molecule type" value="Genomic_DNA"/>
</dbReference>
<evidence type="ECO:0000256" key="10">
    <source>
        <dbReference type="ARBA" id="ARBA00022723"/>
    </source>
</evidence>
<evidence type="ECO:0000256" key="8">
    <source>
        <dbReference type="ARBA" id="ARBA00022490"/>
    </source>
</evidence>
<dbReference type="RefSeq" id="WP_168677046.1">
    <property type="nucleotide sequence ID" value="NZ_BPKV01000015.1"/>
</dbReference>
<evidence type="ECO:0000256" key="6">
    <source>
        <dbReference type="ARBA" id="ARBA00012180"/>
    </source>
</evidence>
<keyword evidence="12 14" id="KW-0378">Hydrolase</keyword>
<evidence type="ECO:0000256" key="7">
    <source>
        <dbReference type="ARBA" id="ARBA00019179"/>
    </source>
</evidence>
<feature type="domain" description="RNase H type-2" evidence="17">
    <location>
        <begin position="71"/>
        <end position="257"/>
    </location>
</feature>
<evidence type="ECO:0000256" key="5">
    <source>
        <dbReference type="ARBA" id="ARBA00007383"/>
    </source>
</evidence>
<dbReference type="GO" id="GO:0006298">
    <property type="term" value="P:mismatch repair"/>
    <property type="evidence" value="ECO:0007669"/>
    <property type="project" value="TreeGrafter"/>
</dbReference>
<feature type="binding site" evidence="14 15">
    <location>
        <position position="78"/>
    </location>
    <ligand>
        <name>a divalent metal cation</name>
        <dbReference type="ChEBI" id="CHEBI:60240"/>
    </ligand>
</feature>
<dbReference type="EC" id="3.1.26.4" evidence="6 14"/>
<dbReference type="InterPro" id="IPR022898">
    <property type="entry name" value="RNase_HII"/>
</dbReference>
<evidence type="ECO:0000256" key="2">
    <source>
        <dbReference type="ARBA" id="ARBA00001946"/>
    </source>
</evidence>
<comment type="cofactor">
    <cofactor evidence="14 15">
        <name>Mn(2+)</name>
        <dbReference type="ChEBI" id="CHEBI:29035"/>
    </cofactor>
    <cofactor evidence="14 15">
        <name>Mg(2+)</name>
        <dbReference type="ChEBI" id="CHEBI:18420"/>
    </cofactor>
    <text evidence="14 15">Manganese or magnesium. Binds 1 divalent metal ion per monomer in the absence of substrate. May bind a second metal ion after substrate binding.</text>
</comment>
<dbReference type="GO" id="GO:0004523">
    <property type="term" value="F:RNA-DNA hybrid ribonuclease activity"/>
    <property type="evidence" value="ECO:0007669"/>
    <property type="project" value="UniProtKB-UniRule"/>
</dbReference>
<sequence>MTETITQIKKTLKTVTDNQDIRLVQWRQDSRAGVQQAVQQWDRQQAKQAAKTEAFQERFTFEKQLWVQGVTHIAGVDEVGRGPLAGPVVAAAVILPHDFAELEVIDSKQLSENMRDKLYDEILSQAISVGVGVVASDVIDDINIYEAARLAMTQAVENLAPAPEFLLVDAMTIPVETPQTALIKGDARSNSIGAASIVAKVTRDRMMSEYDRTYPGYGFAQHAGYGTQAHLTALKKLGVTPIHRRSFSPVKAVLTSE</sequence>
<dbReference type="AlphaFoldDB" id="A0A846ZHE1"/>
<dbReference type="NCBIfam" id="NF000594">
    <property type="entry name" value="PRK00015.1-1"/>
    <property type="match status" value="1"/>
</dbReference>
<comment type="subcellular location">
    <subcellularLocation>
        <location evidence="4 14">Cytoplasm</location>
    </subcellularLocation>
</comment>
<dbReference type="GO" id="GO:0005737">
    <property type="term" value="C:cytoplasm"/>
    <property type="evidence" value="ECO:0007669"/>
    <property type="project" value="UniProtKB-SubCell"/>
</dbReference>
<dbReference type="InterPro" id="IPR012337">
    <property type="entry name" value="RNaseH-like_sf"/>
</dbReference>
<comment type="catalytic activity">
    <reaction evidence="1 14 15 16">
        <text>Endonucleolytic cleavage to 5'-phosphomonoester.</text>
        <dbReference type="EC" id="3.1.26.4"/>
    </reaction>
</comment>
<keyword evidence="9 14" id="KW-0540">Nuclease</keyword>
<evidence type="ECO:0000313" key="18">
    <source>
        <dbReference type="EMBL" id="NKZ18690.1"/>
    </source>
</evidence>
<evidence type="ECO:0000256" key="12">
    <source>
        <dbReference type="ARBA" id="ARBA00022801"/>
    </source>
</evidence>